<dbReference type="Pfam" id="PF16257">
    <property type="entry name" value="UxaE"/>
    <property type="match status" value="1"/>
</dbReference>
<evidence type="ECO:0000313" key="2">
    <source>
        <dbReference type="EMBL" id="SFS20489.1"/>
    </source>
</evidence>
<proteinExistence type="inferred from homology"/>
<keyword evidence="1" id="KW-0479">Metal-binding</keyword>
<organism evidence="2 3">
    <name type="scientific">Granulicella pectinivorans</name>
    <dbReference type="NCBI Taxonomy" id="474950"/>
    <lineage>
        <taxon>Bacteria</taxon>
        <taxon>Pseudomonadati</taxon>
        <taxon>Acidobacteriota</taxon>
        <taxon>Terriglobia</taxon>
        <taxon>Terriglobales</taxon>
        <taxon>Acidobacteriaceae</taxon>
        <taxon>Granulicella</taxon>
    </lineage>
</organism>
<dbReference type="STRING" id="474950.SAMN05421771_3660"/>
<feature type="binding site" evidence="1">
    <location>
        <position position="261"/>
    </location>
    <ligand>
        <name>a divalent metal cation</name>
        <dbReference type="ChEBI" id="CHEBI:60240"/>
    </ligand>
</feature>
<evidence type="ECO:0000256" key="1">
    <source>
        <dbReference type="HAMAP-Rule" id="MF_02243"/>
    </source>
</evidence>
<comment type="function">
    <text evidence="1">Catalyzes the epimerization of D-tagaturonate (D-TagA) to D-fructuronate (D-FruA).</text>
</comment>
<feature type="active site" description="Proton acceptor" evidence="1">
    <location>
        <position position="82"/>
    </location>
</feature>
<dbReference type="GO" id="GO:0016856">
    <property type="term" value="F:racemase and epimerase activity, acting on hydroxy acids and derivatives"/>
    <property type="evidence" value="ECO:0007669"/>
    <property type="project" value="UniProtKB-UniRule"/>
</dbReference>
<comment type="similarity">
    <text evidence="1">Belongs to the UxaE family.</text>
</comment>
<dbReference type="RefSeq" id="WP_089842258.1">
    <property type="nucleotide sequence ID" value="NZ_FOZL01000002.1"/>
</dbReference>
<dbReference type="EC" id="5.1.2.7" evidence="1"/>
<dbReference type="OrthoDB" id="9797992at2"/>
<keyword evidence="1" id="KW-0413">Isomerase</keyword>
<reference evidence="2 3" key="1">
    <citation type="submission" date="2016-10" db="EMBL/GenBank/DDBJ databases">
        <authorList>
            <person name="de Groot N.N."/>
        </authorList>
    </citation>
    <scope>NUCLEOTIDE SEQUENCE [LARGE SCALE GENOMIC DNA]</scope>
    <source>
        <strain evidence="2 3">DSM 21001</strain>
    </source>
</reference>
<accession>A0A1I6MXU7</accession>
<gene>
    <name evidence="1" type="primary">uxaE</name>
    <name evidence="2" type="ORF">SAMN05421771_3660</name>
</gene>
<dbReference type="AlphaFoldDB" id="A0A1I6MXU7"/>
<comment type="cofactor">
    <cofactor evidence="1">
        <name>a divalent metal cation</name>
        <dbReference type="ChEBI" id="CHEBI:60240"/>
    </cofactor>
</comment>
<dbReference type="EMBL" id="FOZL01000002">
    <property type="protein sequence ID" value="SFS20489.1"/>
    <property type="molecule type" value="Genomic_DNA"/>
</dbReference>
<dbReference type="GO" id="GO:0046872">
    <property type="term" value="F:metal ion binding"/>
    <property type="evidence" value="ECO:0007669"/>
    <property type="project" value="UniProtKB-UniRule"/>
</dbReference>
<feature type="binding site" evidence="1">
    <location>
        <position position="83"/>
    </location>
    <ligand>
        <name>a divalent metal cation</name>
        <dbReference type="ChEBI" id="CHEBI:60240"/>
    </ligand>
</feature>
<feature type="binding site" evidence="1">
    <location>
        <position position="221"/>
    </location>
    <ligand>
        <name>a divalent metal cation</name>
        <dbReference type="ChEBI" id="CHEBI:60240"/>
    </ligand>
</feature>
<evidence type="ECO:0000313" key="3">
    <source>
        <dbReference type="Proteomes" id="UP000199024"/>
    </source>
</evidence>
<keyword evidence="3" id="KW-1185">Reference proteome</keyword>
<comment type="catalytic activity">
    <reaction evidence="1">
        <text>keto-D-tagaturonate = keto-D-fructuronate</text>
        <dbReference type="Rhea" id="RHEA:51656"/>
        <dbReference type="ChEBI" id="CHEBI:17886"/>
        <dbReference type="ChEBI" id="CHEBI:59881"/>
        <dbReference type="EC" id="5.1.2.7"/>
    </reaction>
</comment>
<feature type="active site" description="Proton donor" evidence="1">
    <location>
        <position position="179"/>
    </location>
</feature>
<sequence>MSDGLQLPKFSIGVGDRFAHQAKAQLAACVMALKAGVEVVPVWNKSNREHMIIGSEPKNTRIAADEAVKELGWTKPYFLDADHINLKTVERFMEPCDFFTLDVADMIGKPADPEEVLAFVHRHPELVGEVSIPGVETPFQTDIEFVKGVANKFLAAVQDAGKIYAHLLEFKGAGRFVPEISMDETDYPQTPVELLIILAAIADEKIPIQTIAPKFTGRFNKGVDYVGDVAQFTKEFEEDLAAIAFAIKQYGLPANLKLSVHSGSDKFSIYKAIHDGAKKFGAGVHLKTAGTTWLEELIGLAEAGGSGLEIAKEVYAEAFAHADELCAPYATVINIDPAALPTPETVNGWTSEQYTSALRHDQSNPAYNQSFRQLLHVGFKVAAKMGDKYLSALEANEESVARNVTTNLFERHIKPVFLGL</sequence>
<dbReference type="InterPro" id="IPR032586">
    <property type="entry name" value="UxaE"/>
</dbReference>
<protein>
    <recommendedName>
        <fullName evidence="1">Tagaturonate/fructuronate epimerase</fullName>
        <shortName evidence="1">D-TagA/D-FruA epimerase</shortName>
        <ecNumber evidence="1">5.1.2.7</ecNumber>
    </recommendedName>
</protein>
<dbReference type="Proteomes" id="UP000199024">
    <property type="component" value="Unassembled WGS sequence"/>
</dbReference>
<name>A0A1I6MXU7_9BACT</name>
<dbReference type="HAMAP" id="MF_02243">
    <property type="entry name" value="UxaE"/>
    <property type="match status" value="1"/>
</dbReference>